<organism evidence="1">
    <name type="scientific">Anguilla anguilla</name>
    <name type="common">European freshwater eel</name>
    <name type="synonym">Muraena anguilla</name>
    <dbReference type="NCBI Taxonomy" id="7936"/>
    <lineage>
        <taxon>Eukaryota</taxon>
        <taxon>Metazoa</taxon>
        <taxon>Chordata</taxon>
        <taxon>Craniata</taxon>
        <taxon>Vertebrata</taxon>
        <taxon>Euteleostomi</taxon>
        <taxon>Actinopterygii</taxon>
        <taxon>Neopterygii</taxon>
        <taxon>Teleostei</taxon>
        <taxon>Anguilliformes</taxon>
        <taxon>Anguillidae</taxon>
        <taxon>Anguilla</taxon>
    </lineage>
</organism>
<reference evidence="1" key="1">
    <citation type="submission" date="2014-11" db="EMBL/GenBank/DDBJ databases">
        <authorList>
            <person name="Amaro Gonzalez C."/>
        </authorList>
    </citation>
    <scope>NUCLEOTIDE SEQUENCE</scope>
</reference>
<dbReference type="AlphaFoldDB" id="A0A0E9SAC2"/>
<name>A0A0E9SAC2_ANGAN</name>
<sequence length="48" mass="5686">MYRHILLKKLHTAAFMCLFAFYFASTQFLDTDAFGSSMGQIYFKWCSF</sequence>
<accession>A0A0E9SAC2</accession>
<protein>
    <submittedName>
        <fullName evidence="1">Uncharacterized protein</fullName>
    </submittedName>
</protein>
<proteinExistence type="predicted"/>
<reference evidence="1" key="2">
    <citation type="journal article" date="2015" name="Fish Shellfish Immunol.">
        <title>Early steps in the European eel (Anguilla anguilla)-Vibrio vulnificus interaction in the gills: Role of the RtxA13 toxin.</title>
        <authorList>
            <person name="Callol A."/>
            <person name="Pajuelo D."/>
            <person name="Ebbesson L."/>
            <person name="Teles M."/>
            <person name="MacKenzie S."/>
            <person name="Amaro C."/>
        </authorList>
    </citation>
    <scope>NUCLEOTIDE SEQUENCE</scope>
</reference>
<dbReference type="EMBL" id="GBXM01071119">
    <property type="protein sequence ID" value="JAH37458.1"/>
    <property type="molecule type" value="Transcribed_RNA"/>
</dbReference>
<evidence type="ECO:0000313" key="1">
    <source>
        <dbReference type="EMBL" id="JAH37458.1"/>
    </source>
</evidence>